<evidence type="ECO:0000313" key="4">
    <source>
        <dbReference type="Proteomes" id="UP001211065"/>
    </source>
</evidence>
<feature type="signal peptide" evidence="2">
    <location>
        <begin position="1"/>
        <end position="19"/>
    </location>
</feature>
<dbReference type="Proteomes" id="UP001211065">
    <property type="component" value="Unassembled WGS sequence"/>
</dbReference>
<name>A0AAD5XY30_9FUNG</name>
<protein>
    <submittedName>
        <fullName evidence="3">Uncharacterized protein</fullName>
    </submittedName>
</protein>
<accession>A0AAD5XY30</accession>
<evidence type="ECO:0000256" key="1">
    <source>
        <dbReference type="SAM" id="MobiDB-lite"/>
    </source>
</evidence>
<evidence type="ECO:0000256" key="2">
    <source>
        <dbReference type="SAM" id="SignalP"/>
    </source>
</evidence>
<dbReference type="EMBL" id="JADGJW010000060">
    <property type="protein sequence ID" value="KAJ3225467.1"/>
    <property type="molecule type" value="Genomic_DNA"/>
</dbReference>
<keyword evidence="4" id="KW-1185">Reference proteome</keyword>
<feature type="compositionally biased region" description="Low complexity" evidence="1">
    <location>
        <begin position="295"/>
        <end position="329"/>
    </location>
</feature>
<organism evidence="3 4">
    <name type="scientific">Clydaea vesicula</name>
    <dbReference type="NCBI Taxonomy" id="447962"/>
    <lineage>
        <taxon>Eukaryota</taxon>
        <taxon>Fungi</taxon>
        <taxon>Fungi incertae sedis</taxon>
        <taxon>Chytridiomycota</taxon>
        <taxon>Chytridiomycota incertae sedis</taxon>
        <taxon>Chytridiomycetes</taxon>
        <taxon>Lobulomycetales</taxon>
        <taxon>Lobulomycetaceae</taxon>
        <taxon>Clydaea</taxon>
    </lineage>
</organism>
<feature type="chain" id="PRO_5042246593" evidence="2">
    <location>
        <begin position="20"/>
        <end position="527"/>
    </location>
</feature>
<proteinExistence type="predicted"/>
<feature type="region of interest" description="Disordered" evidence="1">
    <location>
        <begin position="276"/>
        <end position="422"/>
    </location>
</feature>
<reference evidence="3" key="1">
    <citation type="submission" date="2020-05" db="EMBL/GenBank/DDBJ databases">
        <title>Phylogenomic resolution of chytrid fungi.</title>
        <authorList>
            <person name="Stajich J.E."/>
            <person name="Amses K."/>
            <person name="Simmons R."/>
            <person name="Seto K."/>
            <person name="Myers J."/>
            <person name="Bonds A."/>
            <person name="Quandt C.A."/>
            <person name="Barry K."/>
            <person name="Liu P."/>
            <person name="Grigoriev I."/>
            <person name="Longcore J.E."/>
            <person name="James T.Y."/>
        </authorList>
    </citation>
    <scope>NUCLEOTIDE SEQUENCE</scope>
    <source>
        <strain evidence="3">JEL0476</strain>
    </source>
</reference>
<feature type="compositionally biased region" description="Polar residues" evidence="1">
    <location>
        <begin position="330"/>
        <end position="411"/>
    </location>
</feature>
<dbReference type="AlphaFoldDB" id="A0AAD5XY30"/>
<comment type="caution">
    <text evidence="3">The sequence shown here is derived from an EMBL/GenBank/DDBJ whole genome shotgun (WGS) entry which is preliminary data.</text>
</comment>
<sequence length="527" mass="56159">MVSLTNLATIVITFTVVQAQQSPNLANNIKLGQEAIQDLINIKPENTQQTIDGVIQKGQAIVKDLTGKEADKDTQAVLNQVGLDAQIIADTVTGFGKSKTGCWLDAYGRGVGRIPKTCSDPRYPDKNAGLCYTNCKEGYKGVLTGCWRGLFDHYNRGIGHFPKCAAEQQNQVGLCYPHCAVGYAAIGPVCWGILLLIFLLLTSSSGETCPEHLPKKCGRVCMADKTACTDMILDQVGKGLSAVVSAVVNPINIIPNVLSEIKLMTSWPSCKTPRVPPPIIINPPVTDPKTSEDISTSASTSANSATTETSANSATTETSANSATTKESSFTTATPEQSSFTTATPEQSSFSTATPEKSGVTTAFSEQSSITTATPVQSTATPHHSFSTATPVQSSFTDANLSTAKPTSTADNHVHPTDISYTGPPSATQTVYSTASVSKTSAAPASITIVPTLYIDNDYVISNDDYEIHLQCQKDPEVLKKYTAPDNTDYTAANPPKNYEIPADVTYQYVSPLSALLNKKKCHSKNY</sequence>
<keyword evidence="2" id="KW-0732">Signal</keyword>
<evidence type="ECO:0000313" key="3">
    <source>
        <dbReference type="EMBL" id="KAJ3225467.1"/>
    </source>
</evidence>
<gene>
    <name evidence="3" type="ORF">HK099_006740</name>
</gene>